<reference evidence="2" key="1">
    <citation type="journal article" date="2024" name="Proc. Natl. Acad. Sci. U.S.A.">
        <title>Extraordinary preservation of gene collinearity over three hundred million years revealed in homosporous lycophytes.</title>
        <authorList>
            <person name="Li C."/>
            <person name="Wickell D."/>
            <person name="Kuo L.Y."/>
            <person name="Chen X."/>
            <person name="Nie B."/>
            <person name="Liao X."/>
            <person name="Peng D."/>
            <person name="Ji J."/>
            <person name="Jenkins J."/>
            <person name="Williams M."/>
            <person name="Shu S."/>
            <person name="Plott C."/>
            <person name="Barry K."/>
            <person name="Rajasekar S."/>
            <person name="Grimwood J."/>
            <person name="Han X."/>
            <person name="Sun S."/>
            <person name="Hou Z."/>
            <person name="He W."/>
            <person name="Dai G."/>
            <person name="Sun C."/>
            <person name="Schmutz J."/>
            <person name="Leebens-Mack J.H."/>
            <person name="Li F.W."/>
            <person name="Wang L."/>
        </authorList>
    </citation>
    <scope>NUCLEOTIDE SEQUENCE [LARGE SCALE GENOMIC DNA]</scope>
    <source>
        <strain evidence="2">cv. PW_Plant_1</strain>
    </source>
</reference>
<proteinExistence type="predicted"/>
<dbReference type="EMBL" id="CM055109">
    <property type="protein sequence ID" value="KAJ7523922.1"/>
    <property type="molecule type" value="Genomic_DNA"/>
</dbReference>
<keyword evidence="2" id="KW-1185">Reference proteome</keyword>
<dbReference type="Proteomes" id="UP001162992">
    <property type="component" value="Chromosome 18"/>
</dbReference>
<organism evidence="1 2">
    <name type="scientific">Diphasiastrum complanatum</name>
    <name type="common">Issler's clubmoss</name>
    <name type="synonym">Lycopodium complanatum</name>
    <dbReference type="NCBI Taxonomy" id="34168"/>
    <lineage>
        <taxon>Eukaryota</taxon>
        <taxon>Viridiplantae</taxon>
        <taxon>Streptophyta</taxon>
        <taxon>Embryophyta</taxon>
        <taxon>Tracheophyta</taxon>
        <taxon>Lycopodiopsida</taxon>
        <taxon>Lycopodiales</taxon>
        <taxon>Lycopodiaceae</taxon>
        <taxon>Lycopodioideae</taxon>
        <taxon>Diphasiastrum</taxon>
    </lineage>
</organism>
<comment type="caution">
    <text evidence="1">The sequence shown here is derived from an EMBL/GenBank/DDBJ whole genome shotgun (WGS) entry which is preliminary data.</text>
</comment>
<evidence type="ECO:0000313" key="1">
    <source>
        <dbReference type="EMBL" id="KAJ7523922.1"/>
    </source>
</evidence>
<gene>
    <name evidence="1" type="ORF">O6H91_18G068400</name>
</gene>
<name>A0ACC2B3D5_DIPCM</name>
<protein>
    <submittedName>
        <fullName evidence="1">Uncharacterized protein</fullName>
    </submittedName>
</protein>
<evidence type="ECO:0000313" key="2">
    <source>
        <dbReference type="Proteomes" id="UP001162992"/>
    </source>
</evidence>
<accession>A0ACC2B3D5</accession>
<sequence length="303" mass="34727">MANYSSYEPPPLLNIPQWYPLLRSAAAQQNQEDLCTLYSLASTFTFVLCRSILTFPTHPFQALHTPINGPEGEQSDRFTSTLVRILLLRRHLLILIHVRRALRLSRAWHVVVLHRLRSLTRDLEVRQRLVAVGKVSTSIFALLGFTTWIANREGNTLPKSTALATFTSILMAIATAITSTIGHGTNLHLPLFRIEDSMRTMKSIVAEAGLTSWVVSETLVSVEECVNNLLVQCTLLMDALCISLQVQNLELLEHTHHMVRYTESWKMLEKEVNLLEARMQRARRRWERQGSARRYQRLRTLFS</sequence>